<dbReference type="Gene3D" id="3.40.50.2300">
    <property type="match status" value="2"/>
</dbReference>
<dbReference type="PROSITE" id="PS00356">
    <property type="entry name" value="HTH_LACI_1"/>
    <property type="match status" value="1"/>
</dbReference>
<keyword evidence="2" id="KW-0238">DNA-binding</keyword>
<accession>A0A0R2I0W6</accession>
<keyword evidence="6" id="KW-1185">Reference proteome</keyword>
<evidence type="ECO:0000256" key="2">
    <source>
        <dbReference type="ARBA" id="ARBA00023125"/>
    </source>
</evidence>
<dbReference type="SUPFAM" id="SSF53822">
    <property type="entry name" value="Periplasmic binding protein-like I"/>
    <property type="match status" value="1"/>
</dbReference>
<dbReference type="AlphaFoldDB" id="A0A0R2I0W6"/>
<dbReference type="SUPFAM" id="SSF47413">
    <property type="entry name" value="lambda repressor-like DNA-binding domains"/>
    <property type="match status" value="1"/>
</dbReference>
<dbReference type="OrthoDB" id="43195at2"/>
<evidence type="ECO:0000259" key="4">
    <source>
        <dbReference type="PROSITE" id="PS50932"/>
    </source>
</evidence>
<gene>
    <name evidence="5" type="ORF">IV45_GL000957</name>
</gene>
<organism evidence="5 6">
    <name type="scientific">Limosilactobacillus secaliphilus</name>
    <dbReference type="NCBI Taxonomy" id="396268"/>
    <lineage>
        <taxon>Bacteria</taxon>
        <taxon>Bacillati</taxon>
        <taxon>Bacillota</taxon>
        <taxon>Bacilli</taxon>
        <taxon>Lactobacillales</taxon>
        <taxon>Lactobacillaceae</taxon>
        <taxon>Limosilactobacillus</taxon>
    </lineage>
</organism>
<evidence type="ECO:0000313" key="6">
    <source>
        <dbReference type="Proteomes" id="UP000050934"/>
    </source>
</evidence>
<name>A0A0R2I0W6_9LACO</name>
<dbReference type="PANTHER" id="PTHR30146:SF149">
    <property type="entry name" value="HTH-TYPE TRANSCRIPTIONAL REGULATOR EBGR"/>
    <property type="match status" value="1"/>
</dbReference>
<evidence type="ECO:0000256" key="3">
    <source>
        <dbReference type="ARBA" id="ARBA00023163"/>
    </source>
</evidence>
<dbReference type="InterPro" id="IPR000843">
    <property type="entry name" value="HTH_LacI"/>
</dbReference>
<dbReference type="EMBL" id="JQBW01000010">
    <property type="protein sequence ID" value="KRN58507.1"/>
    <property type="molecule type" value="Genomic_DNA"/>
</dbReference>
<sequence>MAVTLKDIAKKAGVSIATVSRILNHDSSLSVSQSTRESVLSLAEQLSYTKPHHRQAKATKRIAILQWYPQEQELNDLYYLSIRLSVERAAQQMGCETATTFANKWSQLPSQVDGLIAIGKFSSDQLSKLHNRYEHMVVIDQNTLTMGIDCVVPDIAGGIMQAGQYLFQHYQHVGMIAGKEYTTDDQEVIDSRPQTFISLAQQFDPAAKDALEYGDYRTDSGYDAMARLKGRFPKLDAVLVANDAMALGALKWLHEQKIAVPQEMALITFDDTVVTKFAYPPLSSVHVPTDQMAGKAVQLLVDRLSHPQDFPNCLLVATNLKLRQSTAN</sequence>
<feature type="domain" description="HTH lacI-type" evidence="4">
    <location>
        <begin position="3"/>
        <end position="59"/>
    </location>
</feature>
<dbReference type="Proteomes" id="UP000050934">
    <property type="component" value="Unassembled WGS sequence"/>
</dbReference>
<dbReference type="GO" id="GO:0003700">
    <property type="term" value="F:DNA-binding transcription factor activity"/>
    <property type="evidence" value="ECO:0007669"/>
    <property type="project" value="TreeGrafter"/>
</dbReference>
<keyword evidence="1" id="KW-0805">Transcription regulation</keyword>
<dbReference type="GO" id="GO:0000976">
    <property type="term" value="F:transcription cis-regulatory region binding"/>
    <property type="evidence" value="ECO:0007669"/>
    <property type="project" value="TreeGrafter"/>
</dbReference>
<protein>
    <submittedName>
        <fullName evidence="5">Galactose operon repressor</fullName>
    </submittedName>
</protein>
<reference evidence="5 6" key="1">
    <citation type="journal article" date="2015" name="Genome Announc.">
        <title>Expanding the biotechnology potential of lactobacilli through comparative genomics of 213 strains and associated genera.</title>
        <authorList>
            <person name="Sun Z."/>
            <person name="Harris H.M."/>
            <person name="McCann A."/>
            <person name="Guo C."/>
            <person name="Argimon S."/>
            <person name="Zhang W."/>
            <person name="Yang X."/>
            <person name="Jeffery I.B."/>
            <person name="Cooney J.C."/>
            <person name="Kagawa T.F."/>
            <person name="Liu W."/>
            <person name="Song Y."/>
            <person name="Salvetti E."/>
            <person name="Wrobel A."/>
            <person name="Rasinkangas P."/>
            <person name="Parkhill J."/>
            <person name="Rea M.C."/>
            <person name="O'Sullivan O."/>
            <person name="Ritari J."/>
            <person name="Douillard F.P."/>
            <person name="Paul Ross R."/>
            <person name="Yang R."/>
            <person name="Briner A.E."/>
            <person name="Felis G.E."/>
            <person name="de Vos W.M."/>
            <person name="Barrangou R."/>
            <person name="Klaenhammer T.R."/>
            <person name="Caufield P.W."/>
            <person name="Cui Y."/>
            <person name="Zhang H."/>
            <person name="O'Toole P.W."/>
        </authorList>
    </citation>
    <scope>NUCLEOTIDE SEQUENCE [LARGE SCALE GENOMIC DNA]</scope>
    <source>
        <strain evidence="5 6">DSM 17896</strain>
    </source>
</reference>
<keyword evidence="3" id="KW-0804">Transcription</keyword>
<dbReference type="Pfam" id="PF13377">
    <property type="entry name" value="Peripla_BP_3"/>
    <property type="match status" value="1"/>
</dbReference>
<proteinExistence type="predicted"/>
<dbReference type="CDD" id="cd01544">
    <property type="entry name" value="PBP1_GalR"/>
    <property type="match status" value="1"/>
</dbReference>
<dbReference type="SMART" id="SM00354">
    <property type="entry name" value="HTH_LACI"/>
    <property type="match status" value="1"/>
</dbReference>
<comment type="caution">
    <text evidence="5">The sequence shown here is derived from an EMBL/GenBank/DDBJ whole genome shotgun (WGS) entry which is preliminary data.</text>
</comment>
<dbReference type="PATRIC" id="fig|396268.3.peg.969"/>
<dbReference type="InterPro" id="IPR028082">
    <property type="entry name" value="Peripla_BP_I"/>
</dbReference>
<dbReference type="PANTHER" id="PTHR30146">
    <property type="entry name" value="LACI-RELATED TRANSCRIPTIONAL REPRESSOR"/>
    <property type="match status" value="1"/>
</dbReference>
<dbReference type="PROSITE" id="PS50932">
    <property type="entry name" value="HTH_LACI_2"/>
    <property type="match status" value="1"/>
</dbReference>
<dbReference type="RefSeq" id="WP_057741986.1">
    <property type="nucleotide sequence ID" value="NZ_JQBW01000010.1"/>
</dbReference>
<dbReference type="PRINTS" id="PR00036">
    <property type="entry name" value="HTHLACI"/>
</dbReference>
<dbReference type="STRING" id="396268.IV45_GL000957"/>
<evidence type="ECO:0000256" key="1">
    <source>
        <dbReference type="ARBA" id="ARBA00023015"/>
    </source>
</evidence>
<dbReference type="Gene3D" id="1.10.260.40">
    <property type="entry name" value="lambda repressor-like DNA-binding domains"/>
    <property type="match status" value="1"/>
</dbReference>
<evidence type="ECO:0000313" key="5">
    <source>
        <dbReference type="EMBL" id="KRN58507.1"/>
    </source>
</evidence>
<dbReference type="Pfam" id="PF00356">
    <property type="entry name" value="LacI"/>
    <property type="match status" value="1"/>
</dbReference>
<dbReference type="InterPro" id="IPR046335">
    <property type="entry name" value="LacI/GalR-like_sensor"/>
</dbReference>
<dbReference type="InterPro" id="IPR010982">
    <property type="entry name" value="Lambda_DNA-bd_dom_sf"/>
</dbReference>
<dbReference type="CDD" id="cd01392">
    <property type="entry name" value="HTH_LacI"/>
    <property type="match status" value="1"/>
</dbReference>